<evidence type="ECO:0000313" key="3">
    <source>
        <dbReference type="Proteomes" id="UP000807504"/>
    </source>
</evidence>
<dbReference type="AlphaFoldDB" id="A0A8T0FHQ9"/>
<keyword evidence="3" id="KW-1185">Reference proteome</keyword>
<dbReference type="Proteomes" id="UP000807504">
    <property type="component" value="Unassembled WGS sequence"/>
</dbReference>
<evidence type="ECO:0000313" key="2">
    <source>
        <dbReference type="EMBL" id="KAF8789915.1"/>
    </source>
</evidence>
<reference evidence="2" key="1">
    <citation type="journal article" date="2020" name="bioRxiv">
        <title>Chromosome-level reference genome of the European wasp spider Argiope bruennichi: a resource for studies on range expansion and evolutionary adaptation.</title>
        <authorList>
            <person name="Sheffer M.M."/>
            <person name="Hoppe A."/>
            <person name="Krehenwinkel H."/>
            <person name="Uhl G."/>
            <person name="Kuss A.W."/>
            <person name="Jensen L."/>
            <person name="Jensen C."/>
            <person name="Gillespie R.G."/>
            <person name="Hoff K.J."/>
            <person name="Prost S."/>
        </authorList>
    </citation>
    <scope>NUCLEOTIDE SEQUENCE</scope>
</reference>
<feature type="compositionally biased region" description="Low complexity" evidence="1">
    <location>
        <begin position="121"/>
        <end position="134"/>
    </location>
</feature>
<name>A0A8T0FHQ9_ARGBR</name>
<evidence type="ECO:0000256" key="1">
    <source>
        <dbReference type="SAM" id="MobiDB-lite"/>
    </source>
</evidence>
<organism evidence="2 3">
    <name type="scientific">Argiope bruennichi</name>
    <name type="common">Wasp spider</name>
    <name type="synonym">Aranea bruennichi</name>
    <dbReference type="NCBI Taxonomy" id="94029"/>
    <lineage>
        <taxon>Eukaryota</taxon>
        <taxon>Metazoa</taxon>
        <taxon>Ecdysozoa</taxon>
        <taxon>Arthropoda</taxon>
        <taxon>Chelicerata</taxon>
        <taxon>Arachnida</taxon>
        <taxon>Araneae</taxon>
        <taxon>Araneomorphae</taxon>
        <taxon>Entelegynae</taxon>
        <taxon>Araneoidea</taxon>
        <taxon>Araneidae</taxon>
        <taxon>Argiope</taxon>
    </lineage>
</organism>
<feature type="compositionally biased region" description="Polar residues" evidence="1">
    <location>
        <begin position="33"/>
        <end position="42"/>
    </location>
</feature>
<comment type="caution">
    <text evidence="2">The sequence shown here is derived from an EMBL/GenBank/DDBJ whole genome shotgun (WGS) entry which is preliminary data.</text>
</comment>
<feature type="region of interest" description="Disordered" evidence="1">
    <location>
        <begin position="288"/>
        <end position="307"/>
    </location>
</feature>
<feature type="region of interest" description="Disordered" evidence="1">
    <location>
        <begin position="1"/>
        <end position="61"/>
    </location>
</feature>
<feature type="region of interest" description="Disordered" evidence="1">
    <location>
        <begin position="94"/>
        <end position="143"/>
    </location>
</feature>
<proteinExistence type="predicted"/>
<accession>A0A8T0FHQ9</accession>
<feature type="compositionally biased region" description="Polar residues" evidence="1">
    <location>
        <begin position="1"/>
        <end position="16"/>
    </location>
</feature>
<protein>
    <submittedName>
        <fullName evidence="2">Uncharacterized protein</fullName>
    </submittedName>
</protein>
<gene>
    <name evidence="2" type="ORF">HNY73_007817</name>
</gene>
<reference evidence="2" key="2">
    <citation type="submission" date="2020-06" db="EMBL/GenBank/DDBJ databases">
        <authorList>
            <person name="Sheffer M."/>
        </authorList>
    </citation>
    <scope>NUCLEOTIDE SEQUENCE</scope>
</reference>
<dbReference type="EMBL" id="JABXBU010000012">
    <property type="protein sequence ID" value="KAF8789915.1"/>
    <property type="molecule type" value="Genomic_DNA"/>
</dbReference>
<sequence length="307" mass="33747">MPGAQTPRTGSYQNLSGKGEMSSSSDEENSMDLQQCQGNSSEEVTRTQEIKTVPRPISPASIEVTDEFIAEHSLEITQAISLKENLGNWAQALAAAKDERTAPSSQEGDSAAAPRRKIDLSGNKNKSVSSPKGSPVKESKKRVADEDGFIAPAAHLVRKIKNLKPNSVKNKEIEIKKVPEGIEEVALDNEVDADPSPAQPKQKRVPPFFVTPRADFRTMLNILKLEAPSLRSVMSNKFLKLTVETEEEHRSLSHLLESQGAEFKTFMLKQDRPIKVVIRGLQSCTPIEDINRNSEGTPRLPSRSVLA</sequence>